<dbReference type="Proteomes" id="UP000789920">
    <property type="component" value="Unassembled WGS sequence"/>
</dbReference>
<keyword evidence="2" id="KW-1185">Reference proteome</keyword>
<name>A0ACA9S8Q1_9GLOM</name>
<reference evidence="1" key="1">
    <citation type="submission" date="2021-06" db="EMBL/GenBank/DDBJ databases">
        <authorList>
            <person name="Kallberg Y."/>
            <person name="Tangrot J."/>
            <person name="Rosling A."/>
        </authorList>
    </citation>
    <scope>NUCLEOTIDE SEQUENCE</scope>
    <source>
        <strain evidence="1">MA461A</strain>
    </source>
</reference>
<feature type="non-terminal residue" evidence="1">
    <location>
        <position position="1"/>
    </location>
</feature>
<dbReference type="EMBL" id="CAJVQC010095176">
    <property type="protein sequence ID" value="CAG8828238.1"/>
    <property type="molecule type" value="Genomic_DNA"/>
</dbReference>
<evidence type="ECO:0000313" key="1">
    <source>
        <dbReference type="EMBL" id="CAG8828238.1"/>
    </source>
</evidence>
<comment type="caution">
    <text evidence="1">The sequence shown here is derived from an EMBL/GenBank/DDBJ whole genome shotgun (WGS) entry which is preliminary data.</text>
</comment>
<protein>
    <submittedName>
        <fullName evidence="1">7827_t:CDS:1</fullName>
    </submittedName>
</protein>
<proteinExistence type="predicted"/>
<accession>A0ACA9S8Q1</accession>
<gene>
    <name evidence="1" type="ORF">RPERSI_LOCUS27189</name>
</gene>
<organism evidence="1 2">
    <name type="scientific">Racocetra persica</name>
    <dbReference type="NCBI Taxonomy" id="160502"/>
    <lineage>
        <taxon>Eukaryota</taxon>
        <taxon>Fungi</taxon>
        <taxon>Fungi incertae sedis</taxon>
        <taxon>Mucoromycota</taxon>
        <taxon>Glomeromycotina</taxon>
        <taxon>Glomeromycetes</taxon>
        <taxon>Diversisporales</taxon>
        <taxon>Gigasporaceae</taxon>
        <taxon>Racocetra</taxon>
    </lineage>
</organism>
<sequence length="235" mass="26435">DEFDMPENLSHNYVTDLVTENMKSLSILPENALNEATTLFVDKDDPHAIEGFYNNTIKKTRAKLRQENMICDDKILIEQAQKQKSLLSRQYAEMNPDERLIEMSSNEASADTYQQEDGIDSDNQIGTSSRAKTTSRGRATKTTRGTGTRARGRGRGKTTTSSRKNMVDDEGFVDDLDIDDKPDRTERARGRGRGRTATSSRKNVVDDEGFLDDNDDRSDRTERARGRGRGRTATS</sequence>
<evidence type="ECO:0000313" key="2">
    <source>
        <dbReference type="Proteomes" id="UP000789920"/>
    </source>
</evidence>
<feature type="non-terminal residue" evidence="1">
    <location>
        <position position="235"/>
    </location>
</feature>